<proteinExistence type="predicted"/>
<comment type="caution">
    <text evidence="4">The sequence shown here is derived from an EMBL/GenBank/DDBJ whole genome shotgun (WGS) entry which is preliminary data.</text>
</comment>
<dbReference type="Proteomes" id="UP000219564">
    <property type="component" value="Unassembled WGS sequence"/>
</dbReference>
<dbReference type="Gene3D" id="2.180.10.10">
    <property type="entry name" value="RHS repeat-associated core"/>
    <property type="match status" value="1"/>
</dbReference>
<dbReference type="RefSeq" id="WP_097192239.1">
    <property type="nucleotide sequence ID" value="NZ_OBKZ01000025.1"/>
</dbReference>
<sequence>MKKVLLCRYDYDPLDRLTGLLPHPKAPRQRFYRQNRLATDIQGDVQHSIVRHGDQLLALQRHDATSSASTLLATDPQHSVLYTVSATEQQAMAYSPYGHHPTVGANQQLLGFNGECADPVTGHYLLGNGYRAFNPVLMRFNSPDSWSPFGKGGINCYRYCLNNPVNYRDPSGHAVAFWNSFFAMEGITTSMGGMALAFSSSARTSPRAMGAYISGSLGVLYGGVALRMPGTTMGEVMAGASSALGAVSMTMGTRASRQGFRALSRQGSLDSMEEALDQSARFRPNRRNDAPPPYRPPLPGFQSTPGPSLRSSLPDFESLPLEIQRGPRGRVPEYTPISQAHALTTPKRVRAQIRYLPEVHSSTDAAQTGARIRETQL</sequence>
<dbReference type="InterPro" id="IPR022385">
    <property type="entry name" value="Rhs_assc_core"/>
</dbReference>
<feature type="region of interest" description="Disordered" evidence="2">
    <location>
        <begin position="264"/>
        <end position="314"/>
    </location>
</feature>
<organism evidence="4 5">
    <name type="scientific">Pseudomonas lundensis</name>
    <dbReference type="NCBI Taxonomy" id="86185"/>
    <lineage>
        <taxon>Bacteria</taxon>
        <taxon>Pseudomonadati</taxon>
        <taxon>Pseudomonadota</taxon>
        <taxon>Gammaproteobacteria</taxon>
        <taxon>Pseudomonadales</taxon>
        <taxon>Pseudomonadaceae</taxon>
        <taxon>Pseudomonas</taxon>
    </lineage>
</organism>
<dbReference type="Pfam" id="PF25023">
    <property type="entry name" value="TEN_YD-shell"/>
    <property type="match status" value="1"/>
</dbReference>
<evidence type="ECO:0000256" key="2">
    <source>
        <dbReference type="SAM" id="MobiDB-lite"/>
    </source>
</evidence>
<reference evidence="4 5" key="1">
    <citation type="submission" date="2017-08" db="EMBL/GenBank/DDBJ databases">
        <authorList>
            <person name="Chaillou S."/>
        </authorList>
    </citation>
    <scope>NUCLEOTIDE SEQUENCE [LARGE SCALE GENOMIC DNA]</scope>
    <source>
        <strain evidence="4 5">MFPA15A1205</strain>
    </source>
</reference>
<gene>
    <name evidence="4" type="ORF">PLUA15_310071</name>
</gene>
<accession>A0AAX2HCL5</accession>
<dbReference type="InterPro" id="IPR050708">
    <property type="entry name" value="T6SS_VgrG/RHS"/>
</dbReference>
<dbReference type="InterPro" id="IPR056823">
    <property type="entry name" value="TEN-like_YD-shell"/>
</dbReference>
<protein>
    <submittedName>
        <fullName evidence="4">RHS repeat-associated core domain protein-containing protein</fullName>
    </submittedName>
</protein>
<feature type="domain" description="Teneurin-like YD-shell" evidence="3">
    <location>
        <begin position="7"/>
        <end position="165"/>
    </location>
</feature>
<dbReference type="EMBL" id="OBKZ01000025">
    <property type="protein sequence ID" value="SOB53316.1"/>
    <property type="molecule type" value="Genomic_DNA"/>
</dbReference>
<dbReference type="PANTHER" id="PTHR32305:SF15">
    <property type="entry name" value="PROTEIN RHSA-RELATED"/>
    <property type="match status" value="1"/>
</dbReference>
<keyword evidence="1" id="KW-0677">Repeat</keyword>
<dbReference type="AlphaFoldDB" id="A0AAX2HCL5"/>
<evidence type="ECO:0000259" key="3">
    <source>
        <dbReference type="Pfam" id="PF25023"/>
    </source>
</evidence>
<evidence type="ECO:0000313" key="5">
    <source>
        <dbReference type="Proteomes" id="UP000219564"/>
    </source>
</evidence>
<dbReference type="NCBIfam" id="TIGR03696">
    <property type="entry name" value="Rhs_assc_core"/>
    <property type="match status" value="1"/>
</dbReference>
<feature type="compositionally biased region" description="Pro residues" evidence="2">
    <location>
        <begin position="290"/>
        <end position="299"/>
    </location>
</feature>
<name>A0AAX2HCL5_9PSED</name>
<dbReference type="PANTHER" id="PTHR32305">
    <property type="match status" value="1"/>
</dbReference>
<evidence type="ECO:0000256" key="1">
    <source>
        <dbReference type="ARBA" id="ARBA00022737"/>
    </source>
</evidence>
<evidence type="ECO:0000313" key="4">
    <source>
        <dbReference type="EMBL" id="SOB53316.1"/>
    </source>
</evidence>
<feature type="compositionally biased region" description="Polar residues" evidence="2">
    <location>
        <begin position="301"/>
        <end position="311"/>
    </location>
</feature>